<evidence type="ECO:0000313" key="5">
    <source>
        <dbReference type="EMBL" id="MFD1014372.1"/>
    </source>
</evidence>
<sequence length="323" mass="36223">MPKTIQWGIIGAGKIASKFARDLNDVPNANLYAIASRSLEKASKFKDDYHADTAYGSYEALVADPKIDAVYIATPHSFHKAHSILCLSQQKAVLCEKPFAMNLEEVEHMIQVAQEHKTLLMEAMWTLFLPHFQYVLQLIKTEHFGPLEKVEADFGFQPVFDRTSRVFDKSVGGGSLLDIGIYPIFAALATLGRPKTIQAEAQFYDLGADAECLINFQYPKASATLKSTFLEKTATEALFHCERGTIKIEGRFHQPSSVVLTDHNGQTEVKNFESNTIGYSYEIEHFNALLNAGKTESDLMTFDLSKQLIDTLDRVRQEIGLQY</sequence>
<dbReference type="RefSeq" id="WP_386113131.1">
    <property type="nucleotide sequence ID" value="NZ_JBHTKM010000001.1"/>
</dbReference>
<reference evidence="6" key="1">
    <citation type="journal article" date="2019" name="Int. J. Syst. Evol. Microbiol.">
        <title>The Global Catalogue of Microorganisms (GCM) 10K type strain sequencing project: providing services to taxonomists for standard genome sequencing and annotation.</title>
        <authorList>
            <consortium name="The Broad Institute Genomics Platform"/>
            <consortium name="The Broad Institute Genome Sequencing Center for Infectious Disease"/>
            <person name="Wu L."/>
            <person name="Ma J."/>
        </authorList>
    </citation>
    <scope>NUCLEOTIDE SEQUENCE [LARGE SCALE GENOMIC DNA]</scope>
    <source>
        <strain evidence="6">CCUG 56098</strain>
    </source>
</reference>
<dbReference type="PANTHER" id="PTHR22604">
    <property type="entry name" value="OXIDOREDUCTASES"/>
    <property type="match status" value="1"/>
</dbReference>
<evidence type="ECO:0000259" key="3">
    <source>
        <dbReference type="Pfam" id="PF01408"/>
    </source>
</evidence>
<evidence type="ECO:0000256" key="2">
    <source>
        <dbReference type="ARBA" id="ARBA00023002"/>
    </source>
</evidence>
<keyword evidence="2" id="KW-0560">Oxidoreductase</keyword>
<comment type="caution">
    <text evidence="5">The sequence shown here is derived from an EMBL/GenBank/DDBJ whole genome shotgun (WGS) entry which is preliminary data.</text>
</comment>
<evidence type="ECO:0000256" key="1">
    <source>
        <dbReference type="ARBA" id="ARBA00010928"/>
    </source>
</evidence>
<feature type="domain" description="GFO/IDH/MocA-like oxidoreductase" evidence="4">
    <location>
        <begin position="132"/>
        <end position="246"/>
    </location>
</feature>
<comment type="similarity">
    <text evidence="1">Belongs to the Gfo/Idh/MocA family.</text>
</comment>
<dbReference type="InterPro" id="IPR036291">
    <property type="entry name" value="NAD(P)-bd_dom_sf"/>
</dbReference>
<dbReference type="Pfam" id="PF01408">
    <property type="entry name" value="GFO_IDH_MocA"/>
    <property type="match status" value="1"/>
</dbReference>
<dbReference type="SUPFAM" id="SSF51735">
    <property type="entry name" value="NAD(P)-binding Rossmann-fold domains"/>
    <property type="match status" value="1"/>
</dbReference>
<organism evidence="5 6">
    <name type="scientific">Winogradskyella rapida</name>
    <dbReference type="NCBI Taxonomy" id="549701"/>
    <lineage>
        <taxon>Bacteria</taxon>
        <taxon>Pseudomonadati</taxon>
        <taxon>Bacteroidota</taxon>
        <taxon>Flavobacteriia</taxon>
        <taxon>Flavobacteriales</taxon>
        <taxon>Flavobacteriaceae</taxon>
        <taxon>Winogradskyella</taxon>
    </lineage>
</organism>
<protein>
    <submittedName>
        <fullName evidence="5">Gfo/Idh/MocA family protein</fullName>
    </submittedName>
</protein>
<dbReference type="Gene3D" id="3.40.50.720">
    <property type="entry name" value="NAD(P)-binding Rossmann-like Domain"/>
    <property type="match status" value="1"/>
</dbReference>
<dbReference type="Gene3D" id="3.30.360.10">
    <property type="entry name" value="Dihydrodipicolinate Reductase, domain 2"/>
    <property type="match status" value="1"/>
</dbReference>
<keyword evidence="6" id="KW-1185">Reference proteome</keyword>
<evidence type="ECO:0000259" key="4">
    <source>
        <dbReference type="Pfam" id="PF22725"/>
    </source>
</evidence>
<dbReference type="Pfam" id="PF22725">
    <property type="entry name" value="GFO_IDH_MocA_C3"/>
    <property type="match status" value="1"/>
</dbReference>
<dbReference type="InterPro" id="IPR050984">
    <property type="entry name" value="Gfo/Idh/MocA_domain"/>
</dbReference>
<dbReference type="PANTHER" id="PTHR22604:SF105">
    <property type="entry name" value="TRANS-1,2-DIHYDROBENZENE-1,2-DIOL DEHYDROGENASE"/>
    <property type="match status" value="1"/>
</dbReference>
<dbReference type="InterPro" id="IPR055170">
    <property type="entry name" value="GFO_IDH_MocA-like_dom"/>
</dbReference>
<dbReference type="SUPFAM" id="SSF55347">
    <property type="entry name" value="Glyceraldehyde-3-phosphate dehydrogenase-like, C-terminal domain"/>
    <property type="match status" value="1"/>
</dbReference>
<accession>A0ABW3KLM1</accession>
<evidence type="ECO:0000313" key="6">
    <source>
        <dbReference type="Proteomes" id="UP001597086"/>
    </source>
</evidence>
<proteinExistence type="inferred from homology"/>
<gene>
    <name evidence="5" type="ORF">ACFQ13_00445</name>
</gene>
<feature type="domain" description="Gfo/Idh/MocA-like oxidoreductase N-terminal" evidence="3">
    <location>
        <begin position="5"/>
        <end position="122"/>
    </location>
</feature>
<name>A0ABW3KLM1_9FLAO</name>
<dbReference type="InterPro" id="IPR000683">
    <property type="entry name" value="Gfo/Idh/MocA-like_OxRdtase_N"/>
</dbReference>
<dbReference type="Proteomes" id="UP001597086">
    <property type="component" value="Unassembled WGS sequence"/>
</dbReference>
<dbReference type="EMBL" id="JBHTKM010000001">
    <property type="protein sequence ID" value="MFD1014372.1"/>
    <property type="molecule type" value="Genomic_DNA"/>
</dbReference>